<dbReference type="AlphaFoldDB" id="A0A2T4UNA0"/>
<dbReference type="InterPro" id="IPR022742">
    <property type="entry name" value="Hydrolase_4"/>
</dbReference>
<dbReference type="OrthoDB" id="63034at2"/>
<protein>
    <submittedName>
        <fullName evidence="4">Alpha/beta hydrolase</fullName>
    </submittedName>
</protein>
<comment type="similarity">
    <text evidence="1">Belongs to the AB hydrolase superfamily.</text>
</comment>
<dbReference type="PANTHER" id="PTHR22946:SF9">
    <property type="entry name" value="POLYKETIDE TRANSFERASE AF380"/>
    <property type="match status" value="1"/>
</dbReference>
<accession>A0A2T4UNA0</accession>
<dbReference type="GO" id="GO:0052689">
    <property type="term" value="F:carboxylic ester hydrolase activity"/>
    <property type="evidence" value="ECO:0007669"/>
    <property type="project" value="UniProtKB-ARBA"/>
</dbReference>
<evidence type="ECO:0000259" key="3">
    <source>
        <dbReference type="Pfam" id="PF12146"/>
    </source>
</evidence>
<dbReference type="SUPFAM" id="SSF53474">
    <property type="entry name" value="alpha/beta-Hydrolases"/>
    <property type="match status" value="1"/>
</dbReference>
<dbReference type="EMBL" id="PYYB01000001">
    <property type="protein sequence ID" value="PTL60694.1"/>
    <property type="molecule type" value="Genomic_DNA"/>
</dbReference>
<dbReference type="PANTHER" id="PTHR22946">
    <property type="entry name" value="DIENELACTONE HYDROLASE DOMAIN-CONTAINING PROTEIN-RELATED"/>
    <property type="match status" value="1"/>
</dbReference>
<proteinExistence type="inferred from homology"/>
<keyword evidence="5" id="KW-1185">Reference proteome</keyword>
<evidence type="ECO:0000256" key="1">
    <source>
        <dbReference type="ARBA" id="ARBA00008645"/>
    </source>
</evidence>
<keyword evidence="2 4" id="KW-0378">Hydrolase</keyword>
<evidence type="ECO:0000256" key="2">
    <source>
        <dbReference type="ARBA" id="ARBA00022801"/>
    </source>
</evidence>
<dbReference type="Gene3D" id="3.40.50.1820">
    <property type="entry name" value="alpha/beta hydrolase"/>
    <property type="match status" value="1"/>
</dbReference>
<feature type="domain" description="Serine aminopeptidase S33" evidence="3">
    <location>
        <begin position="16"/>
        <end position="228"/>
    </location>
</feature>
<comment type="caution">
    <text evidence="4">The sequence shown here is derived from an EMBL/GenBank/DDBJ whole genome shotgun (WGS) entry which is preliminary data.</text>
</comment>
<sequence length="258" mass="27742">MANGFSMTRHDGLPAYAQALSDAGAGVLVFDHRFLGDSGGTPRQRFRAGEQLEDWRNALAYVRGRDDVDPARVVAWGFSFSGGHVTKLLQRDHGLAAGLLVCPFVDGPRRVLSAGPADIAWLLPRALADLAGRHTTIPVTAQPGSRAAMTLPGEADGFARAVPAGSPWRNEISPGLFATVALHAPWITAARIRVPVWIALGERDVSAPAAGIEALARRAPHAELHRYDHDHFDPFVGEEPARLAAAQIAFLRQRSLLH</sequence>
<evidence type="ECO:0000313" key="4">
    <source>
        <dbReference type="EMBL" id="PTL60694.1"/>
    </source>
</evidence>
<dbReference type="InterPro" id="IPR050261">
    <property type="entry name" value="FrsA_esterase"/>
</dbReference>
<evidence type="ECO:0000313" key="5">
    <source>
        <dbReference type="Proteomes" id="UP000240739"/>
    </source>
</evidence>
<reference evidence="4 5" key="1">
    <citation type="submission" date="2018-03" db="EMBL/GenBank/DDBJ databases">
        <title>Aquarubrobacter algicola gen. nov., sp. nov., a novel actinobacterium isolated from shallow eutrophic lake during the end of cyanobacterial harmful algal blooms.</title>
        <authorList>
            <person name="Chun S.J."/>
        </authorList>
    </citation>
    <scope>NUCLEOTIDE SEQUENCE [LARGE SCALE GENOMIC DNA]</scope>
    <source>
        <strain evidence="4 5">Seoho-28</strain>
    </source>
</reference>
<organism evidence="4 5">
    <name type="scientific">Paraconexibacter algicola</name>
    <dbReference type="NCBI Taxonomy" id="2133960"/>
    <lineage>
        <taxon>Bacteria</taxon>
        <taxon>Bacillati</taxon>
        <taxon>Actinomycetota</taxon>
        <taxon>Thermoleophilia</taxon>
        <taxon>Solirubrobacterales</taxon>
        <taxon>Paraconexibacteraceae</taxon>
        <taxon>Paraconexibacter</taxon>
    </lineage>
</organism>
<name>A0A2T4UNA0_9ACTN</name>
<dbReference type="Proteomes" id="UP000240739">
    <property type="component" value="Unassembled WGS sequence"/>
</dbReference>
<gene>
    <name evidence="4" type="ORF">C7Y72_03220</name>
</gene>
<dbReference type="Pfam" id="PF12146">
    <property type="entry name" value="Hydrolase_4"/>
    <property type="match status" value="1"/>
</dbReference>
<dbReference type="InterPro" id="IPR029058">
    <property type="entry name" value="AB_hydrolase_fold"/>
</dbReference>